<dbReference type="AlphaFoldDB" id="A0A815KKQ1"/>
<dbReference type="InterPro" id="IPR021869">
    <property type="entry name" value="RNase_Zc3h12_NYN"/>
</dbReference>
<keyword evidence="4" id="KW-1185">Reference proteome</keyword>
<dbReference type="FunFam" id="3.40.50.11980:FF:000001">
    <property type="entry name" value="ZC3H12A isoform 1"/>
    <property type="match status" value="1"/>
</dbReference>
<gene>
    <name evidence="3" type="ORF">XAT740_LOCUS33675</name>
</gene>
<dbReference type="Proteomes" id="UP000663828">
    <property type="component" value="Unassembled WGS sequence"/>
</dbReference>
<organism evidence="3 4">
    <name type="scientific">Adineta ricciae</name>
    <name type="common">Rotifer</name>
    <dbReference type="NCBI Taxonomy" id="249248"/>
    <lineage>
        <taxon>Eukaryota</taxon>
        <taxon>Metazoa</taxon>
        <taxon>Spiralia</taxon>
        <taxon>Gnathifera</taxon>
        <taxon>Rotifera</taxon>
        <taxon>Eurotatoria</taxon>
        <taxon>Bdelloidea</taxon>
        <taxon>Adinetida</taxon>
        <taxon>Adinetidae</taxon>
        <taxon>Adineta</taxon>
    </lineage>
</organism>
<proteinExistence type="predicted"/>
<dbReference type="GO" id="GO:0004521">
    <property type="term" value="F:RNA endonuclease activity"/>
    <property type="evidence" value="ECO:0007669"/>
    <property type="project" value="TreeGrafter"/>
</dbReference>
<dbReference type="GO" id="GO:0005634">
    <property type="term" value="C:nucleus"/>
    <property type="evidence" value="ECO:0007669"/>
    <property type="project" value="TreeGrafter"/>
</dbReference>
<dbReference type="EMBL" id="CAJNOR010003235">
    <property type="protein sequence ID" value="CAF1392363.1"/>
    <property type="molecule type" value="Genomic_DNA"/>
</dbReference>
<feature type="domain" description="RNase NYN" evidence="2">
    <location>
        <begin position="447"/>
        <end position="606"/>
    </location>
</feature>
<feature type="region of interest" description="Disordered" evidence="1">
    <location>
        <begin position="352"/>
        <end position="373"/>
    </location>
</feature>
<dbReference type="InterPro" id="IPR051101">
    <property type="entry name" value="ZC3H12/N4BP1_RNase_Reg"/>
</dbReference>
<evidence type="ECO:0000313" key="4">
    <source>
        <dbReference type="Proteomes" id="UP000663828"/>
    </source>
</evidence>
<name>A0A815KKQ1_ADIRI</name>
<dbReference type="PANTHER" id="PTHR12876">
    <property type="entry name" value="N4BP1-RELATED"/>
    <property type="match status" value="1"/>
</dbReference>
<feature type="compositionally biased region" description="Basic and acidic residues" evidence="1">
    <location>
        <begin position="352"/>
        <end position="361"/>
    </location>
</feature>
<comment type="caution">
    <text evidence="3">The sequence shown here is derived from an EMBL/GenBank/DDBJ whole genome shotgun (WGS) entry which is preliminary data.</text>
</comment>
<dbReference type="GO" id="GO:0036464">
    <property type="term" value="C:cytoplasmic ribonucleoprotein granule"/>
    <property type="evidence" value="ECO:0007669"/>
    <property type="project" value="TreeGrafter"/>
</dbReference>
<protein>
    <recommendedName>
        <fullName evidence="2">RNase NYN domain-containing protein</fullName>
    </recommendedName>
</protein>
<sequence length="613" mass="70338">MNTKQLQNQYAQRRYRTNPNVQPNSRRPEKQNVKQRHQQTNSQLVHQFNIYCASLRSTPIYDFDMHEDKNHRCKMTLSVFPNLQSVGTGGTTKTEAKANAIIAFLAHLEKRKQVGLFVPFVNPILYRNIQAELRRATSSTPDLNVNINEYMLADRLVSTRQFKKDEKLLCIIQRICGIRTVALNQSSTMTIVYFIGPKSKEQLIQPYTKALFQPDNEQMFNYGEKLFDVFSDDKFIDSVCQRLKVLCNNHLEECKLFIRGSSVNVQLCYNEFVTLRREFENEYHRRRKVSGSNTNVAGKPSEITTTTAQLQSTHIDNDEKACDPEEKDGDQVPDYSTYNDDVNTSMLKVLRQEENTDEKATNDATTTSTSTMPAKDSPIVIEVSDDSSESTDLQILQSIQPPVTKKPDSKPLLTLPETISRSNAESQIPQLPPPPPPLMSSILTPALRHVVLDGQNVGRNSNDYYGVFSWSRLSNAINYFKNRGHENIIAFLPMYYRDHSNKNLSPNDANRERQYRDTLINSRYIAFTPSRYNNGQRLTNYDDRFILQYAADNDGIVVSNDNFRDLQHEKAFQFVINNRILPFATINDTFMPATDPLGRHGPHLDQFLTKMSL</sequence>
<dbReference type="GO" id="GO:0003729">
    <property type="term" value="F:mRNA binding"/>
    <property type="evidence" value="ECO:0007669"/>
    <property type="project" value="TreeGrafter"/>
</dbReference>
<evidence type="ECO:0000256" key="1">
    <source>
        <dbReference type="SAM" id="MobiDB-lite"/>
    </source>
</evidence>
<accession>A0A815KKQ1</accession>
<feature type="region of interest" description="Disordered" evidence="1">
    <location>
        <begin position="312"/>
        <end position="340"/>
    </location>
</feature>
<dbReference type="PANTHER" id="PTHR12876:SF35">
    <property type="entry name" value="LD08718P-RELATED"/>
    <property type="match status" value="1"/>
</dbReference>
<feature type="compositionally biased region" description="Basic and acidic residues" evidence="1">
    <location>
        <begin position="315"/>
        <end position="324"/>
    </location>
</feature>
<feature type="compositionally biased region" description="Polar residues" evidence="1">
    <location>
        <begin position="1"/>
        <end position="25"/>
    </location>
</feature>
<evidence type="ECO:0000259" key="2">
    <source>
        <dbReference type="Pfam" id="PF11977"/>
    </source>
</evidence>
<dbReference type="Gene3D" id="3.40.50.11980">
    <property type="match status" value="1"/>
</dbReference>
<feature type="region of interest" description="Disordered" evidence="1">
    <location>
        <begin position="1"/>
        <end position="40"/>
    </location>
</feature>
<evidence type="ECO:0000313" key="3">
    <source>
        <dbReference type="EMBL" id="CAF1392363.1"/>
    </source>
</evidence>
<dbReference type="Pfam" id="PF11977">
    <property type="entry name" value="RNase_Zc3h12a"/>
    <property type="match status" value="1"/>
</dbReference>
<reference evidence="3" key="1">
    <citation type="submission" date="2021-02" db="EMBL/GenBank/DDBJ databases">
        <authorList>
            <person name="Nowell W R."/>
        </authorList>
    </citation>
    <scope>NUCLEOTIDE SEQUENCE</scope>
</reference>